<dbReference type="InterPro" id="IPR029526">
    <property type="entry name" value="PGBD"/>
</dbReference>
<dbReference type="OMA" id="ESESGYC"/>
<name>A0A087U151_STEMI</name>
<dbReference type="PANTHER" id="PTHR46599:SF3">
    <property type="entry name" value="PIGGYBAC TRANSPOSABLE ELEMENT-DERIVED PROTEIN 4"/>
    <property type="match status" value="1"/>
</dbReference>
<sequence>MQKLGANPKSLEVFEEVLNMNFSEILSTETNRYAEQEIKKEQCPSKKRDVERFPVTVEEMKAYFALCIIMSQIKKSDIKMYWSKRPIVLTPIFAQTMSLRRFLAISHFLHFADNEKADDNDKLKKIRNIVNYLNDKFTNLYTSKSSICIDESLMKYKGRLSFVQFIASKRARFGIKYYKLCESESGYCSQFKIYIGKDKIDDMPASESVVMELSKHVLGKGYTIYLDNWYSSPNLFLNLLKNDTNAVGTIRKKQEKHAKGTFKIKTEKRRSSKSLQSRFTSFEMV</sequence>
<dbReference type="Pfam" id="PF13843">
    <property type="entry name" value="DDE_Tnp_1_7"/>
    <property type="match status" value="1"/>
</dbReference>
<protein>
    <submittedName>
        <fullName evidence="2">PiggyBac transposable element-derived protein 4</fullName>
    </submittedName>
</protein>
<evidence type="ECO:0000313" key="2">
    <source>
        <dbReference type="EMBL" id="KFM71090.1"/>
    </source>
</evidence>
<dbReference type="OrthoDB" id="6435348at2759"/>
<proteinExistence type="predicted"/>
<organism evidence="2 3">
    <name type="scientific">Stegodyphus mimosarum</name>
    <name type="common">African social velvet spider</name>
    <dbReference type="NCBI Taxonomy" id="407821"/>
    <lineage>
        <taxon>Eukaryota</taxon>
        <taxon>Metazoa</taxon>
        <taxon>Ecdysozoa</taxon>
        <taxon>Arthropoda</taxon>
        <taxon>Chelicerata</taxon>
        <taxon>Arachnida</taxon>
        <taxon>Araneae</taxon>
        <taxon>Araneomorphae</taxon>
        <taxon>Entelegynae</taxon>
        <taxon>Eresoidea</taxon>
        <taxon>Eresidae</taxon>
        <taxon>Stegodyphus</taxon>
    </lineage>
</organism>
<keyword evidence="3" id="KW-1185">Reference proteome</keyword>
<accession>A0A087U151</accession>
<dbReference type="EMBL" id="KK117676">
    <property type="protein sequence ID" value="KFM71090.1"/>
    <property type="molecule type" value="Genomic_DNA"/>
</dbReference>
<feature type="domain" description="PiggyBac transposable element-derived protein" evidence="1">
    <location>
        <begin position="11"/>
        <end position="279"/>
    </location>
</feature>
<evidence type="ECO:0000259" key="1">
    <source>
        <dbReference type="Pfam" id="PF13843"/>
    </source>
</evidence>
<gene>
    <name evidence="2" type="ORF">X975_10057</name>
</gene>
<evidence type="ECO:0000313" key="3">
    <source>
        <dbReference type="Proteomes" id="UP000054359"/>
    </source>
</evidence>
<dbReference type="AlphaFoldDB" id="A0A087U151"/>
<dbReference type="Proteomes" id="UP000054359">
    <property type="component" value="Unassembled WGS sequence"/>
</dbReference>
<feature type="non-terminal residue" evidence="2">
    <location>
        <position position="285"/>
    </location>
</feature>
<dbReference type="PANTHER" id="PTHR46599">
    <property type="entry name" value="PIGGYBAC TRANSPOSABLE ELEMENT-DERIVED PROTEIN 4"/>
    <property type="match status" value="1"/>
</dbReference>
<dbReference type="STRING" id="407821.A0A087U151"/>
<reference evidence="2 3" key="1">
    <citation type="submission" date="2013-11" db="EMBL/GenBank/DDBJ databases">
        <title>Genome sequencing of Stegodyphus mimosarum.</title>
        <authorList>
            <person name="Bechsgaard J."/>
        </authorList>
    </citation>
    <scope>NUCLEOTIDE SEQUENCE [LARGE SCALE GENOMIC DNA]</scope>
</reference>